<comment type="caution">
    <text evidence="2">The sequence shown here is derived from an EMBL/GenBank/DDBJ whole genome shotgun (WGS) entry which is preliminary data.</text>
</comment>
<feature type="region of interest" description="Disordered" evidence="1">
    <location>
        <begin position="298"/>
        <end position="317"/>
    </location>
</feature>
<gene>
    <name evidence="2" type="ORF">POCULU_LOCUS8789</name>
</gene>
<dbReference type="InterPro" id="IPR021109">
    <property type="entry name" value="Peptidase_aspartic_dom_sf"/>
</dbReference>
<evidence type="ECO:0000313" key="2">
    <source>
        <dbReference type="EMBL" id="CAG8628887.1"/>
    </source>
</evidence>
<evidence type="ECO:0000313" key="3">
    <source>
        <dbReference type="Proteomes" id="UP000789572"/>
    </source>
</evidence>
<sequence>MINEALAKQKSDSDAEIENLRKEVQSQKAQKTQAPVEPVRQPKGPPSNLKTDKDYENYYLVKFFNDLGIYDLDSNYPEKPFQRPRPQQKDNSRLEEKVDEIGNMLSRLNIDNQPQKPVAKSNRTQRYYPFQPINYSVSANEENNGYDEEKDICQKHIMNYFQSFHQQCEKCASLVQFRKKNQMNNGSEFGALNDATINALGWKADKPSNFDIKGNSKHITESLGWFTDVPVTIKDKDGKTVTATGNFTHIDNGEPEPMLCLGMTWIRKVQGILDPNKNQFRMKLHGKSYIIPTFNKASEALDPPKEKQDSLPQPKRLAREDSVLAGATSNFRLSSGSSSRSSYGLKDLPSSASKFTFEDIEALNATFKSASNENEVIPDVEVTDIPLSYFSPNISSDMLRRPDFDVEIFDIPDIYVKTFINNLHRVVVNAGLDIGTDESKTDTLVNHLLNRIVEFNGWPLGVRVKECYRLFVSDKRISARPEFVVDKKEVNMIVVDHKHLKNVSPPDFGEAQMLAEILACGDENVRLSRAITDQTIFAVRVISSYVTFYKAEISVAYWKELKKGLPQKQTITILRWPGGSDPNAGLDLAEPAGRRSVLRALVKIRESLLQE</sequence>
<organism evidence="2 3">
    <name type="scientific">Paraglomus occultum</name>
    <dbReference type="NCBI Taxonomy" id="144539"/>
    <lineage>
        <taxon>Eukaryota</taxon>
        <taxon>Fungi</taxon>
        <taxon>Fungi incertae sedis</taxon>
        <taxon>Mucoromycota</taxon>
        <taxon>Glomeromycotina</taxon>
        <taxon>Glomeromycetes</taxon>
        <taxon>Paraglomerales</taxon>
        <taxon>Paraglomeraceae</taxon>
        <taxon>Paraglomus</taxon>
    </lineage>
</organism>
<feature type="region of interest" description="Disordered" evidence="1">
    <location>
        <begin position="75"/>
        <end position="95"/>
    </location>
</feature>
<reference evidence="2" key="1">
    <citation type="submission" date="2021-06" db="EMBL/GenBank/DDBJ databases">
        <authorList>
            <person name="Kallberg Y."/>
            <person name="Tangrot J."/>
            <person name="Rosling A."/>
        </authorList>
    </citation>
    <scope>NUCLEOTIDE SEQUENCE</scope>
    <source>
        <strain evidence="2">IA702</strain>
    </source>
</reference>
<protein>
    <submittedName>
        <fullName evidence="2">5305_t:CDS:1</fullName>
    </submittedName>
</protein>
<accession>A0A9N9D6Q8</accession>
<feature type="region of interest" description="Disordered" evidence="1">
    <location>
        <begin position="1"/>
        <end position="52"/>
    </location>
</feature>
<dbReference type="Proteomes" id="UP000789572">
    <property type="component" value="Unassembled WGS sequence"/>
</dbReference>
<feature type="compositionally biased region" description="Basic and acidic residues" evidence="1">
    <location>
        <begin position="7"/>
        <end position="25"/>
    </location>
</feature>
<dbReference type="AlphaFoldDB" id="A0A9N9D6Q8"/>
<dbReference type="Gene3D" id="2.40.70.10">
    <property type="entry name" value="Acid Proteases"/>
    <property type="match status" value="1"/>
</dbReference>
<evidence type="ECO:0000256" key="1">
    <source>
        <dbReference type="SAM" id="MobiDB-lite"/>
    </source>
</evidence>
<name>A0A9N9D6Q8_9GLOM</name>
<dbReference type="EMBL" id="CAJVPJ010002767">
    <property type="protein sequence ID" value="CAG8628887.1"/>
    <property type="molecule type" value="Genomic_DNA"/>
</dbReference>
<proteinExistence type="predicted"/>
<keyword evidence="3" id="KW-1185">Reference proteome</keyword>
<dbReference type="OrthoDB" id="2439165at2759"/>